<dbReference type="EMBL" id="CADCTY010001719">
    <property type="protein sequence ID" value="CAA9382813.1"/>
    <property type="molecule type" value="Genomic_DNA"/>
</dbReference>
<dbReference type="AlphaFoldDB" id="A0A6J4NBD2"/>
<accession>A0A6J4NBD2</accession>
<reference evidence="1" key="1">
    <citation type="submission" date="2020-02" db="EMBL/GenBank/DDBJ databases">
        <authorList>
            <person name="Meier V. D."/>
        </authorList>
    </citation>
    <scope>NUCLEOTIDE SEQUENCE</scope>
    <source>
        <strain evidence="1">AVDCRST_MAG94</strain>
    </source>
</reference>
<name>A0A6J4NBD2_9CYAN</name>
<gene>
    <name evidence="1" type="ORF">AVDCRST_MAG94-4979</name>
</gene>
<sequence length="64" mass="7121">MTTLEPTPSKIYFAGTVVYKKAADIRKRGNHAVNYVDVQCGNHIENRCVQQIQLATQEQETAAA</sequence>
<protein>
    <submittedName>
        <fullName evidence="1">Uncharacterized protein</fullName>
    </submittedName>
</protein>
<evidence type="ECO:0000313" key="1">
    <source>
        <dbReference type="EMBL" id="CAA9382813.1"/>
    </source>
</evidence>
<proteinExistence type="predicted"/>
<organism evidence="1">
    <name type="scientific">uncultured Leptolyngbya sp</name>
    <dbReference type="NCBI Taxonomy" id="332963"/>
    <lineage>
        <taxon>Bacteria</taxon>
        <taxon>Bacillati</taxon>
        <taxon>Cyanobacteriota</taxon>
        <taxon>Cyanophyceae</taxon>
        <taxon>Leptolyngbyales</taxon>
        <taxon>Leptolyngbyaceae</taxon>
        <taxon>Leptolyngbya group</taxon>
        <taxon>Leptolyngbya</taxon>
        <taxon>environmental samples</taxon>
    </lineage>
</organism>